<reference evidence="3 4" key="1">
    <citation type="submission" date="2013-02" db="EMBL/GenBank/DDBJ databases">
        <title>The Genome Sequence of Plasmodium vinckei petteri CR.</title>
        <authorList>
            <consortium name="The Broad Institute Genome Sequencing Platform"/>
            <consortium name="The Broad Institute Genome Sequencing Center for Infectious Disease"/>
            <person name="Neafsey D."/>
            <person name="Cheeseman I."/>
            <person name="Volkman S."/>
            <person name="Adams J."/>
            <person name="Walker B."/>
            <person name="Young S.K."/>
            <person name="Zeng Q."/>
            <person name="Gargeya S."/>
            <person name="Fitzgerald M."/>
            <person name="Haas B."/>
            <person name="Abouelleil A."/>
            <person name="Alvarado L."/>
            <person name="Arachchi H.M."/>
            <person name="Berlin A.M."/>
            <person name="Chapman S.B."/>
            <person name="Dewar J."/>
            <person name="Goldberg J."/>
            <person name="Griggs A."/>
            <person name="Gujja S."/>
            <person name="Hansen M."/>
            <person name="Howarth C."/>
            <person name="Imamovic A."/>
            <person name="Larimer J."/>
            <person name="McCowan C."/>
            <person name="Murphy C."/>
            <person name="Neiman D."/>
            <person name="Pearson M."/>
            <person name="Priest M."/>
            <person name="Roberts A."/>
            <person name="Saif S."/>
            <person name="Shea T."/>
            <person name="Sisk P."/>
            <person name="Sykes S."/>
            <person name="Wortman J."/>
            <person name="Nusbaum C."/>
            <person name="Birren B."/>
        </authorList>
    </citation>
    <scope>NUCLEOTIDE SEQUENCE [LARGE SCALE GENOMIC DNA]</scope>
    <source>
        <strain evidence="3 4">CR</strain>
    </source>
</reference>
<dbReference type="EMBL" id="KI965395">
    <property type="protein sequence ID" value="EUD73611.1"/>
    <property type="molecule type" value="Genomic_DNA"/>
</dbReference>
<gene>
    <name evidence="3" type="ORF">YYG_00699</name>
</gene>
<dbReference type="Pfam" id="PF06022">
    <property type="entry name" value="Cir_Bir_Yir"/>
    <property type="match status" value="1"/>
</dbReference>
<feature type="region of interest" description="Disordered" evidence="1">
    <location>
        <begin position="387"/>
        <end position="437"/>
    </location>
</feature>
<evidence type="ECO:0000256" key="2">
    <source>
        <dbReference type="SAM" id="Phobius"/>
    </source>
</evidence>
<accession>W7B6N0</accession>
<organism evidence="3 4">
    <name type="scientific">Plasmodium vinckei petteri</name>
    <dbReference type="NCBI Taxonomy" id="138298"/>
    <lineage>
        <taxon>Eukaryota</taxon>
        <taxon>Sar</taxon>
        <taxon>Alveolata</taxon>
        <taxon>Apicomplexa</taxon>
        <taxon>Aconoidasida</taxon>
        <taxon>Haemosporida</taxon>
        <taxon>Plasmodiidae</taxon>
        <taxon>Plasmodium</taxon>
        <taxon>Plasmodium (Vinckeia)</taxon>
    </lineage>
</organism>
<keyword evidence="2" id="KW-0812">Transmembrane</keyword>
<feature type="compositionally biased region" description="Basic residues" evidence="1">
    <location>
        <begin position="224"/>
        <end position="234"/>
    </location>
</feature>
<proteinExistence type="predicted"/>
<feature type="compositionally biased region" description="Polar residues" evidence="1">
    <location>
        <begin position="236"/>
        <end position="250"/>
    </location>
</feature>
<feature type="compositionally biased region" description="Polar residues" evidence="1">
    <location>
        <begin position="414"/>
        <end position="437"/>
    </location>
</feature>
<feature type="compositionally biased region" description="Polar residues" evidence="1">
    <location>
        <begin position="258"/>
        <end position="268"/>
    </location>
</feature>
<evidence type="ECO:0000256" key="1">
    <source>
        <dbReference type="SAM" id="MobiDB-lite"/>
    </source>
</evidence>
<keyword evidence="2" id="KW-1133">Transmembrane helix</keyword>
<dbReference type="AlphaFoldDB" id="W7B6N0"/>
<feature type="compositionally biased region" description="Polar residues" evidence="1">
    <location>
        <begin position="387"/>
        <end position="402"/>
    </location>
</feature>
<sequence>MVNKAVSIYFLIKTCAFTLFECCTIYKLLLNCISETFILNKFNNSGSFTYKCPRKASDYKCTTNNKRINTLRVHLYQKLTNIAKDFKGEGDNGNRHIEIFIMWLRDKLFKIDNEYKKALEESYKKYLENSMPSFSYWSVINSKSEYKVSNNLKKIYDGFRNVAIRDAAIPSTKIPGILQAFKYIMTASNVPLIGITTSDWNTRFKDVSDQLIDLHTQKCNANLPRRKRGRRRKPPSTASSTQRKPGSQSRPELKNPQKEGSSNSNGQYASKIEQKGSETSKGSAGNAIDGRKNPVGGSNDPISSTHGGSFDLWSPFRGFLLNGTEIYNKAFQFIKENQQSFKNATKKITDVYNSAVDNFKSTYNTSSIYFTDIINNITNQLNQVDIPSKSGISGNNIPQNIDQSKKNEDPPSNPTSIPQIGPTSQKQSFPQSQHIASHPPQVTIQVNSSTHKKNLQLAKSQSPDSNLKTKWNILPTTWNESVDCKPKINFINTTLVCCTYERCSLTGISVILVLIPIILSLAYKVNSNIITKYDTFKEFSLFICHVNGKKNMKSVIKFADGNRKTQIIINSYDRNKNLKPVINSVGIKKNPLLNIYKLMQTDPIPFINLFFLLIFFVYKRKDSFLEL</sequence>
<protein>
    <recommendedName>
        <fullName evidence="5">PIR protein CIR protein</fullName>
    </recommendedName>
</protein>
<dbReference type="Proteomes" id="UP000030659">
    <property type="component" value="Unassembled WGS sequence"/>
</dbReference>
<evidence type="ECO:0000313" key="3">
    <source>
        <dbReference type="EMBL" id="EUD73611.1"/>
    </source>
</evidence>
<evidence type="ECO:0008006" key="5">
    <source>
        <dbReference type="Google" id="ProtNLM"/>
    </source>
</evidence>
<feature type="region of interest" description="Disordered" evidence="1">
    <location>
        <begin position="218"/>
        <end position="303"/>
    </location>
</feature>
<feature type="transmembrane region" description="Helical" evidence="2">
    <location>
        <begin position="598"/>
        <end position="618"/>
    </location>
</feature>
<dbReference type="InterPro" id="IPR006477">
    <property type="entry name" value="Yir_bir_cir"/>
</dbReference>
<keyword evidence="2" id="KW-0472">Membrane</keyword>
<name>W7B6N0_PLAVN</name>
<feature type="transmembrane region" description="Helical" evidence="2">
    <location>
        <begin position="505"/>
        <end position="523"/>
    </location>
</feature>
<evidence type="ECO:0000313" key="4">
    <source>
        <dbReference type="Proteomes" id="UP000030659"/>
    </source>
</evidence>